<dbReference type="Proteomes" id="UP000198769">
    <property type="component" value="Unassembled WGS sequence"/>
</dbReference>
<evidence type="ECO:0000313" key="2">
    <source>
        <dbReference type="Proteomes" id="UP000198769"/>
    </source>
</evidence>
<protein>
    <submittedName>
        <fullName evidence="1">Uncharacterized protein</fullName>
    </submittedName>
</protein>
<reference evidence="2" key="1">
    <citation type="submission" date="2016-10" db="EMBL/GenBank/DDBJ databases">
        <authorList>
            <person name="Varghese N."/>
            <person name="Submissions S."/>
        </authorList>
    </citation>
    <scope>NUCLEOTIDE SEQUENCE [LARGE SCALE GENOMIC DNA]</scope>
    <source>
        <strain evidence="2">DSM 25575</strain>
    </source>
</reference>
<dbReference type="EMBL" id="FOVD01000001">
    <property type="protein sequence ID" value="SFN15772.1"/>
    <property type="molecule type" value="Genomic_DNA"/>
</dbReference>
<accession>A0A1I4WRB6</accession>
<organism evidence="1 2">
    <name type="scientific">Chryseobacterium oleae</name>
    <dbReference type="NCBI Taxonomy" id="491207"/>
    <lineage>
        <taxon>Bacteria</taxon>
        <taxon>Pseudomonadati</taxon>
        <taxon>Bacteroidota</taxon>
        <taxon>Flavobacteriia</taxon>
        <taxon>Flavobacteriales</taxon>
        <taxon>Weeksellaceae</taxon>
        <taxon>Chryseobacterium group</taxon>
        <taxon>Chryseobacterium</taxon>
    </lineage>
</organism>
<dbReference type="RefSeq" id="WP_090023817.1">
    <property type="nucleotide sequence ID" value="NZ_FOVD01000001.1"/>
</dbReference>
<sequence>MKLKATIREEIHPDDKSVIVEFHGDESKQNFELHCTFNPYQQGIRKWDIWEFKIRLKSEIFVDSKTDDKSYFTHLFCDEATTVNSPYIK</sequence>
<gene>
    <name evidence="1" type="ORF">SAMN05421594_1436</name>
</gene>
<evidence type="ECO:0000313" key="1">
    <source>
        <dbReference type="EMBL" id="SFN15772.1"/>
    </source>
</evidence>
<dbReference type="AlphaFoldDB" id="A0A1I4WRB6"/>
<name>A0A1I4WRB6_CHROL</name>
<proteinExistence type="predicted"/>
<dbReference type="OrthoDB" id="1264964at2"/>
<keyword evidence="2" id="KW-1185">Reference proteome</keyword>